<dbReference type="GO" id="GO:0005886">
    <property type="term" value="C:plasma membrane"/>
    <property type="evidence" value="ECO:0007669"/>
    <property type="project" value="UniProtKB-SubCell"/>
</dbReference>
<dbReference type="EMBL" id="JSZA02000037">
    <property type="protein sequence ID" value="TGO03137.1"/>
    <property type="molecule type" value="Genomic_DNA"/>
</dbReference>
<proteinExistence type="predicted"/>
<dbReference type="Pfam" id="PF08495">
    <property type="entry name" value="FIST"/>
    <property type="match status" value="1"/>
</dbReference>
<sequence>METFKFGHAQATKWEDAAQACLNQMGDLTSSSANIGFLYTTDLLADDVPDILDYFKQQTNVPHWVGTVGISICSLAKEYFNVPAIAVMLGEFSEESFSVFSTINKNFEEFSRTHQSWCDNKQAMFGIVHGDPRHQQIAKLVYQMSERLGDGFLVGGLTSSRHQHLQIADTLVEGGLSGVLFSSAVAVTTRLSQGCLPLGPRHQITESSKNIIVRIDERPALDVFKEDIGTELANDLDQVAGLIFPALPIIGSDTGDYLVRNLIGIDPKHKMLAISDVVNSGMPIMFTRREKETAHQDLVKMLNILKKRLKGKQPKGGVYYSCMGRGQNLFGKNSEEVKTIQQVLGDFPLVGFFANGEIYYQRLYGLTGILTLFL</sequence>
<feature type="domain" description="FIST" evidence="6">
    <location>
        <begin position="32"/>
        <end position="219"/>
    </location>
</feature>
<dbReference type="GO" id="GO:0016301">
    <property type="term" value="F:kinase activity"/>
    <property type="evidence" value="ECO:0007669"/>
    <property type="project" value="UniProtKB-KW"/>
</dbReference>
<evidence type="ECO:0000256" key="4">
    <source>
        <dbReference type="ARBA" id="ARBA00022989"/>
    </source>
</evidence>
<dbReference type="Pfam" id="PF10442">
    <property type="entry name" value="FIST_C"/>
    <property type="match status" value="1"/>
</dbReference>
<feature type="domain" description="FIST C-domain" evidence="7">
    <location>
        <begin position="220"/>
        <end position="361"/>
    </location>
</feature>
<dbReference type="PANTHER" id="PTHR14939">
    <property type="entry name" value="F-BOX ONLY PROTEIN 22"/>
    <property type="match status" value="1"/>
</dbReference>
<name>A0A4E0QQX8_9GAMM</name>
<organism evidence="8 9">
    <name type="scientific">Candidatus Thiomargarita nelsonii</name>
    <dbReference type="NCBI Taxonomy" id="1003181"/>
    <lineage>
        <taxon>Bacteria</taxon>
        <taxon>Pseudomonadati</taxon>
        <taxon>Pseudomonadota</taxon>
        <taxon>Gammaproteobacteria</taxon>
        <taxon>Thiotrichales</taxon>
        <taxon>Thiotrichaceae</taxon>
        <taxon>Thiomargarita</taxon>
    </lineage>
</organism>
<reference evidence="8 9" key="1">
    <citation type="journal article" date="2016" name="Front. Microbiol.">
        <title>Single-Cell (Meta-)Genomics of a Dimorphic Candidatus Thiomargarita nelsonii Reveals Genomic Plasticity.</title>
        <authorList>
            <person name="Flood B.E."/>
            <person name="Fliss P."/>
            <person name="Jones D.S."/>
            <person name="Dick G.J."/>
            <person name="Jain S."/>
            <person name="Kaster A.K."/>
            <person name="Winkel M."/>
            <person name="Mussmann M."/>
            <person name="Bailey J."/>
        </authorList>
    </citation>
    <scope>NUCLEOTIDE SEQUENCE [LARGE SCALE GENOMIC DNA]</scope>
    <source>
        <strain evidence="8">Hydrate Ridge</strain>
    </source>
</reference>
<accession>A0A4E0QQX8</accession>
<dbReference type="InterPro" id="IPR019494">
    <property type="entry name" value="FIST_C"/>
</dbReference>
<dbReference type="InterPro" id="IPR016741">
    <property type="entry name" value="UCP018953"/>
</dbReference>
<keyword evidence="5" id="KW-0472">Membrane</keyword>
<evidence type="ECO:0000313" key="9">
    <source>
        <dbReference type="Proteomes" id="UP000030428"/>
    </source>
</evidence>
<dbReference type="SMART" id="SM00897">
    <property type="entry name" value="FIST"/>
    <property type="match status" value="1"/>
</dbReference>
<dbReference type="AlphaFoldDB" id="A0A4E0QQX8"/>
<dbReference type="PIRSF" id="PIRSF018953">
    <property type="entry name" value="UCP018953"/>
    <property type="match status" value="1"/>
</dbReference>
<comment type="subcellular location">
    <subcellularLocation>
        <location evidence="1">Cell membrane</location>
        <topology evidence="1">Multi-pass membrane protein</topology>
    </subcellularLocation>
</comment>
<keyword evidence="9" id="KW-1185">Reference proteome</keyword>
<dbReference type="PANTHER" id="PTHR14939:SF5">
    <property type="entry name" value="F-BOX ONLY PROTEIN 22"/>
    <property type="match status" value="1"/>
</dbReference>
<keyword evidence="2" id="KW-1003">Cell membrane</keyword>
<evidence type="ECO:0000256" key="3">
    <source>
        <dbReference type="ARBA" id="ARBA00022692"/>
    </source>
</evidence>
<dbReference type="SMART" id="SM01204">
    <property type="entry name" value="FIST_C"/>
    <property type="match status" value="1"/>
</dbReference>
<evidence type="ECO:0000259" key="6">
    <source>
        <dbReference type="SMART" id="SM00897"/>
    </source>
</evidence>
<keyword evidence="3" id="KW-0812">Transmembrane</keyword>
<evidence type="ECO:0000256" key="2">
    <source>
        <dbReference type="ARBA" id="ARBA00022475"/>
    </source>
</evidence>
<evidence type="ECO:0000313" key="8">
    <source>
        <dbReference type="EMBL" id="TGO03137.1"/>
    </source>
</evidence>
<evidence type="ECO:0000256" key="5">
    <source>
        <dbReference type="ARBA" id="ARBA00023136"/>
    </source>
</evidence>
<dbReference type="InterPro" id="IPR013702">
    <property type="entry name" value="FIST_domain_N"/>
</dbReference>
<comment type="caution">
    <text evidence="8">The sequence shown here is derived from an EMBL/GenBank/DDBJ whole genome shotgun (WGS) entry which is preliminary data.</text>
</comment>
<evidence type="ECO:0000256" key="1">
    <source>
        <dbReference type="ARBA" id="ARBA00004651"/>
    </source>
</evidence>
<keyword evidence="8" id="KW-0418">Kinase</keyword>
<protein>
    <submittedName>
        <fullName evidence="8">Histidine kinase</fullName>
    </submittedName>
</protein>
<gene>
    <name evidence="8" type="ORF">PN36_12005</name>
</gene>
<dbReference type="Proteomes" id="UP000030428">
    <property type="component" value="Unassembled WGS sequence"/>
</dbReference>
<evidence type="ECO:0000259" key="7">
    <source>
        <dbReference type="SMART" id="SM01204"/>
    </source>
</evidence>
<keyword evidence="4" id="KW-1133">Transmembrane helix</keyword>
<keyword evidence="8" id="KW-0808">Transferase</keyword>